<dbReference type="Pfam" id="PF25310">
    <property type="entry name" value="VG15"/>
    <property type="match status" value="1"/>
</dbReference>
<accession>A0A160NYE3</accession>
<name>A0A160NYE3_STRLU</name>
<proteinExistence type="predicted"/>
<dbReference type="InterPro" id="IPR057369">
    <property type="entry name" value="VG15"/>
</dbReference>
<dbReference type="AlphaFoldDB" id="A0A160NYE3"/>
<protein>
    <recommendedName>
        <fullName evidence="3">Capsid maturation protease</fullName>
    </recommendedName>
</protein>
<evidence type="ECO:0000313" key="1">
    <source>
        <dbReference type="EMBL" id="BAU83135.1"/>
    </source>
</evidence>
<keyword evidence="2" id="KW-1185">Reference proteome</keyword>
<evidence type="ECO:0000313" key="2">
    <source>
        <dbReference type="Proteomes" id="UP000217676"/>
    </source>
</evidence>
<gene>
    <name evidence="1" type="ORF">SLA_2202</name>
</gene>
<reference evidence="1 2" key="1">
    <citation type="journal article" date="2016" name="Genome Announc.">
        <title>Complete Genome Sequence of Thiostrepton-Producing Streptomyces laurentii ATCC 31255.</title>
        <authorList>
            <person name="Doi K."/>
            <person name="Fujino Y."/>
            <person name="Nagayoshi Y."/>
            <person name="Ohshima T."/>
            <person name="Ogata S."/>
        </authorList>
    </citation>
    <scope>NUCLEOTIDE SEQUENCE [LARGE SCALE GENOMIC DNA]</scope>
    <source>
        <strain evidence="1 2">ATCC 31255</strain>
    </source>
</reference>
<evidence type="ECO:0008006" key="3">
    <source>
        <dbReference type="Google" id="ProtNLM"/>
    </source>
</evidence>
<dbReference type="EMBL" id="AP017424">
    <property type="protein sequence ID" value="BAU83135.1"/>
    <property type="molecule type" value="Genomic_DNA"/>
</dbReference>
<dbReference type="Proteomes" id="UP000217676">
    <property type="component" value="Chromosome"/>
</dbReference>
<sequence>MADSATLAQTRYTEVQSITRGVVDAVQALWRDVTPDRILSAMSGETGRAILAAVTTGQMTAAAGAQAFVTASMLAQGVAAGPVGLLNPSALVGVAADARPLATLLYVPAVTTAQTLALGASPEAAALAGLNQMSMLVSTTVADTARAATSVAMAAEPRCVSYARVVRLPACARCVVLAGRQYSHSTGFQRHPRCDCGMEPMSESEWRGTDTPEDVFRRMSPAEQRKRLGAAGVKALEAGADLGQLVNARRGLSTAATGRGPMRVTTEGVTRRGIGGRALNSGYTKDAGKRYERAKEARLMPESIFKLAGDDREHQIAMLRKHGYIT</sequence>
<dbReference type="KEGG" id="slau:SLA_2202"/>
<organism evidence="1 2">
    <name type="scientific">Streptomyces laurentii</name>
    <dbReference type="NCBI Taxonomy" id="39478"/>
    <lineage>
        <taxon>Bacteria</taxon>
        <taxon>Bacillati</taxon>
        <taxon>Actinomycetota</taxon>
        <taxon>Actinomycetes</taxon>
        <taxon>Kitasatosporales</taxon>
        <taxon>Streptomycetaceae</taxon>
        <taxon>Streptomyces</taxon>
    </lineage>
</organism>